<protein>
    <submittedName>
        <fullName evidence="2">Uncharacterized protein</fullName>
    </submittedName>
</protein>
<dbReference type="Proteomes" id="UP001358586">
    <property type="component" value="Chromosome 13"/>
</dbReference>
<name>A0ABR0MDK5_GOSAR</name>
<keyword evidence="3" id="KW-1185">Reference proteome</keyword>
<evidence type="ECO:0000313" key="2">
    <source>
        <dbReference type="EMBL" id="KAK5771313.1"/>
    </source>
</evidence>
<organism evidence="2 3">
    <name type="scientific">Gossypium arboreum</name>
    <name type="common">Tree cotton</name>
    <name type="synonym">Gossypium nanking</name>
    <dbReference type="NCBI Taxonomy" id="29729"/>
    <lineage>
        <taxon>Eukaryota</taxon>
        <taxon>Viridiplantae</taxon>
        <taxon>Streptophyta</taxon>
        <taxon>Embryophyta</taxon>
        <taxon>Tracheophyta</taxon>
        <taxon>Spermatophyta</taxon>
        <taxon>Magnoliopsida</taxon>
        <taxon>eudicotyledons</taxon>
        <taxon>Gunneridae</taxon>
        <taxon>Pentapetalae</taxon>
        <taxon>rosids</taxon>
        <taxon>malvids</taxon>
        <taxon>Malvales</taxon>
        <taxon>Malvaceae</taxon>
        <taxon>Malvoideae</taxon>
        <taxon>Gossypium</taxon>
    </lineage>
</organism>
<evidence type="ECO:0000256" key="1">
    <source>
        <dbReference type="SAM" id="MobiDB-lite"/>
    </source>
</evidence>
<sequence length="86" mass="10143">MGQLGVLLQPTKNPIKELEMKEARSIYEDYAWRHDLRMPQFPSIKYISRLGQISNEEEEDPEEEEDLEEEEYPNEGKDVDSRPTSD</sequence>
<feature type="compositionally biased region" description="Basic and acidic residues" evidence="1">
    <location>
        <begin position="74"/>
        <end position="86"/>
    </location>
</feature>
<feature type="region of interest" description="Disordered" evidence="1">
    <location>
        <begin position="52"/>
        <end position="86"/>
    </location>
</feature>
<comment type="caution">
    <text evidence="2">The sequence shown here is derived from an EMBL/GenBank/DDBJ whole genome shotgun (WGS) entry which is preliminary data.</text>
</comment>
<reference evidence="2 3" key="1">
    <citation type="submission" date="2023-03" db="EMBL/GenBank/DDBJ databases">
        <title>WGS of Gossypium arboreum.</title>
        <authorList>
            <person name="Yu D."/>
        </authorList>
    </citation>
    <scope>NUCLEOTIDE SEQUENCE [LARGE SCALE GENOMIC DNA]</scope>
    <source>
        <tissue evidence="2">Leaf</tissue>
    </source>
</reference>
<feature type="compositionally biased region" description="Acidic residues" evidence="1">
    <location>
        <begin position="55"/>
        <end position="73"/>
    </location>
</feature>
<evidence type="ECO:0000313" key="3">
    <source>
        <dbReference type="Proteomes" id="UP001358586"/>
    </source>
</evidence>
<proteinExistence type="predicted"/>
<accession>A0ABR0MDK5</accession>
<dbReference type="EMBL" id="JARKNE010000013">
    <property type="protein sequence ID" value="KAK5771313.1"/>
    <property type="molecule type" value="Genomic_DNA"/>
</dbReference>
<gene>
    <name evidence="2" type="ORF">PVK06_047509</name>
</gene>